<organism evidence="6 7">
    <name type="scientific">Frondihabitans peucedani</name>
    <dbReference type="NCBI Taxonomy" id="598626"/>
    <lineage>
        <taxon>Bacteria</taxon>
        <taxon>Bacillati</taxon>
        <taxon>Actinomycetota</taxon>
        <taxon>Actinomycetes</taxon>
        <taxon>Micrococcales</taxon>
        <taxon>Microbacteriaceae</taxon>
        <taxon>Frondihabitans</taxon>
    </lineage>
</organism>
<dbReference type="RefSeq" id="WP_344797980.1">
    <property type="nucleotide sequence ID" value="NZ_BAABAU010000004.1"/>
</dbReference>
<evidence type="ECO:0000259" key="5">
    <source>
        <dbReference type="Pfam" id="PF16925"/>
    </source>
</evidence>
<feature type="domain" description="HTH tetR-type" evidence="4">
    <location>
        <begin position="16"/>
        <end position="57"/>
    </location>
</feature>
<reference evidence="7" key="1">
    <citation type="journal article" date="2019" name="Int. J. Syst. Evol. Microbiol.">
        <title>The Global Catalogue of Microorganisms (GCM) 10K type strain sequencing project: providing services to taxonomists for standard genome sequencing and annotation.</title>
        <authorList>
            <consortium name="The Broad Institute Genomics Platform"/>
            <consortium name="The Broad Institute Genome Sequencing Center for Infectious Disease"/>
            <person name="Wu L."/>
            <person name="Ma J."/>
        </authorList>
    </citation>
    <scope>NUCLEOTIDE SEQUENCE [LARGE SCALE GENOMIC DNA]</scope>
    <source>
        <strain evidence="7">JCM 17442</strain>
    </source>
</reference>
<dbReference type="PANTHER" id="PTHR47506:SF1">
    <property type="entry name" value="HTH-TYPE TRANSCRIPTIONAL REGULATOR YJDC"/>
    <property type="match status" value="1"/>
</dbReference>
<evidence type="ECO:0000259" key="4">
    <source>
        <dbReference type="Pfam" id="PF00440"/>
    </source>
</evidence>
<name>A0ABP8E5W1_9MICO</name>
<dbReference type="EMBL" id="BAABAU010000004">
    <property type="protein sequence ID" value="GAA4267583.1"/>
    <property type="molecule type" value="Genomic_DNA"/>
</dbReference>
<keyword evidence="1" id="KW-0805">Transcription regulation</keyword>
<dbReference type="Pfam" id="PF16925">
    <property type="entry name" value="TetR_C_13"/>
    <property type="match status" value="1"/>
</dbReference>
<dbReference type="InterPro" id="IPR011075">
    <property type="entry name" value="TetR_C"/>
</dbReference>
<dbReference type="Gene3D" id="1.10.357.10">
    <property type="entry name" value="Tetracycline Repressor, domain 2"/>
    <property type="match status" value="1"/>
</dbReference>
<dbReference type="SUPFAM" id="SSF46689">
    <property type="entry name" value="Homeodomain-like"/>
    <property type="match status" value="1"/>
</dbReference>
<proteinExistence type="predicted"/>
<evidence type="ECO:0000256" key="2">
    <source>
        <dbReference type="ARBA" id="ARBA00023125"/>
    </source>
</evidence>
<dbReference type="PANTHER" id="PTHR47506">
    <property type="entry name" value="TRANSCRIPTIONAL REGULATORY PROTEIN"/>
    <property type="match status" value="1"/>
</dbReference>
<evidence type="ECO:0000313" key="7">
    <source>
        <dbReference type="Proteomes" id="UP001501594"/>
    </source>
</evidence>
<evidence type="ECO:0000256" key="1">
    <source>
        <dbReference type="ARBA" id="ARBA00023015"/>
    </source>
</evidence>
<accession>A0ABP8E5W1</accession>
<dbReference type="Proteomes" id="UP001501594">
    <property type="component" value="Unassembled WGS sequence"/>
</dbReference>
<dbReference type="Pfam" id="PF00440">
    <property type="entry name" value="TetR_N"/>
    <property type="match status" value="1"/>
</dbReference>
<gene>
    <name evidence="6" type="ORF">GCM10022256_31950</name>
</gene>
<sequence length="209" mass="21587">MPRPRTFDERDVVARAGRAFAVSGYAGTSLDDLLSATGLARQSLYNAFGGKRELFLRAFLSDTAEAVQTVEAIRHGTDSPIGRIRAHLVRTAVEHGSGQALPSLFTKAAVELSASDPAVATAVAQAFSAQQAHYAACILEAQSAGEVDSGADAEALGAFFCALIEGMTMLGGSGVSRAALSSMALTGLAAIPLTETGRQNLGTQDGEWA</sequence>
<feature type="domain" description="Tetracyclin repressor-like C-terminal" evidence="5">
    <location>
        <begin position="104"/>
        <end position="170"/>
    </location>
</feature>
<dbReference type="InterPro" id="IPR001647">
    <property type="entry name" value="HTH_TetR"/>
</dbReference>
<comment type="caution">
    <text evidence="6">The sequence shown here is derived from an EMBL/GenBank/DDBJ whole genome shotgun (WGS) entry which is preliminary data.</text>
</comment>
<keyword evidence="3" id="KW-0804">Transcription</keyword>
<keyword evidence="2" id="KW-0238">DNA-binding</keyword>
<evidence type="ECO:0000256" key="3">
    <source>
        <dbReference type="ARBA" id="ARBA00023163"/>
    </source>
</evidence>
<dbReference type="Gene3D" id="1.10.10.60">
    <property type="entry name" value="Homeodomain-like"/>
    <property type="match status" value="1"/>
</dbReference>
<evidence type="ECO:0000313" key="6">
    <source>
        <dbReference type="EMBL" id="GAA4267583.1"/>
    </source>
</evidence>
<dbReference type="SUPFAM" id="SSF48498">
    <property type="entry name" value="Tetracyclin repressor-like, C-terminal domain"/>
    <property type="match status" value="1"/>
</dbReference>
<protein>
    <submittedName>
        <fullName evidence="6">TetR/AcrR family transcriptional regulator</fullName>
    </submittedName>
</protein>
<keyword evidence="7" id="KW-1185">Reference proteome</keyword>
<dbReference type="InterPro" id="IPR009057">
    <property type="entry name" value="Homeodomain-like_sf"/>
</dbReference>
<dbReference type="InterPro" id="IPR036271">
    <property type="entry name" value="Tet_transcr_reg_TetR-rel_C_sf"/>
</dbReference>